<dbReference type="EMBL" id="CP011371">
    <property type="protein sequence ID" value="AKJ29912.1"/>
    <property type="molecule type" value="Genomic_DNA"/>
</dbReference>
<organism evidence="3 4">
    <name type="scientific">Caldimonas brevitalea</name>
    <dbReference type="NCBI Taxonomy" id="413882"/>
    <lineage>
        <taxon>Bacteria</taxon>
        <taxon>Pseudomonadati</taxon>
        <taxon>Pseudomonadota</taxon>
        <taxon>Betaproteobacteria</taxon>
        <taxon>Burkholderiales</taxon>
        <taxon>Sphaerotilaceae</taxon>
        <taxon>Caldimonas</taxon>
    </lineage>
</organism>
<keyword evidence="4" id="KW-1185">Reference proteome</keyword>
<feature type="signal peptide" evidence="1">
    <location>
        <begin position="1"/>
        <end position="22"/>
    </location>
</feature>
<evidence type="ECO:0000313" key="3">
    <source>
        <dbReference type="EMBL" id="AKJ29912.1"/>
    </source>
</evidence>
<evidence type="ECO:0000313" key="4">
    <source>
        <dbReference type="Proteomes" id="UP000035352"/>
    </source>
</evidence>
<dbReference type="OrthoDB" id="266279at2"/>
<evidence type="ECO:0000256" key="1">
    <source>
        <dbReference type="SAM" id="SignalP"/>
    </source>
</evidence>
<dbReference type="PATRIC" id="fig|413882.6.peg.3360"/>
<dbReference type="Proteomes" id="UP000035352">
    <property type="component" value="Chromosome"/>
</dbReference>
<dbReference type="Gene3D" id="2.60.120.380">
    <property type="match status" value="1"/>
</dbReference>
<sequence>MKYMFIPAMALAMALGPAAAPAQQSVTLELPRGGWRTGGDPSAAFLQEVHYPASRVATRADTSALAQIKGHIDGHAKAAPATLVVNGVAMPLETDEAGGFQRPYAFSGGSNSVEVRGPHGVKRTQFIDAGTGARPRLRVLLSWDTPGTDVDLHVITPRGAHAYYAQRVIDGGGALDVDVTTGYGPEIFAATRPERGTWHVYVNYYGGGEGGRSTTMAQVAVISGEGTASETQRVFRVPLRSTGDLQHVASFSVL</sequence>
<feature type="domain" description="DUF2135" evidence="2">
    <location>
        <begin position="193"/>
        <end position="239"/>
    </location>
</feature>
<feature type="chain" id="PRO_5005183597" description="DUF2135 domain-containing protein" evidence="1">
    <location>
        <begin position="23"/>
        <end position="254"/>
    </location>
</feature>
<accession>A0A0G3BKK2</accession>
<name>A0A0G3BKK2_9BURK</name>
<protein>
    <recommendedName>
        <fullName evidence="2">DUF2135 domain-containing protein</fullName>
    </recommendedName>
</protein>
<proteinExistence type="predicted"/>
<evidence type="ECO:0000259" key="2">
    <source>
        <dbReference type="Pfam" id="PF09906"/>
    </source>
</evidence>
<reference evidence="3 4" key="1">
    <citation type="submission" date="2015-05" db="EMBL/GenBank/DDBJ databases">
        <authorList>
            <person name="Tang B."/>
            <person name="Yu Y."/>
        </authorList>
    </citation>
    <scope>NUCLEOTIDE SEQUENCE [LARGE SCALE GENOMIC DNA]</scope>
    <source>
        <strain evidence="3 4">DSM 7029</strain>
    </source>
</reference>
<dbReference type="AlphaFoldDB" id="A0A0G3BKK2"/>
<dbReference type="InterPro" id="IPR019220">
    <property type="entry name" value="DUF2135"/>
</dbReference>
<dbReference type="RefSeq" id="WP_053013642.1">
    <property type="nucleotide sequence ID" value="NZ_CP011371.1"/>
</dbReference>
<dbReference type="KEGG" id="pbh:AAW51_3221"/>
<dbReference type="STRING" id="413882.AAW51_3221"/>
<dbReference type="Pfam" id="PF09906">
    <property type="entry name" value="DUF2135"/>
    <property type="match status" value="1"/>
</dbReference>
<gene>
    <name evidence="3" type="ORF">AAW51_3221</name>
</gene>
<keyword evidence="1" id="KW-0732">Signal</keyword>